<keyword evidence="7 10" id="KW-0539">Nucleus</keyword>
<evidence type="ECO:0000256" key="6">
    <source>
        <dbReference type="ARBA" id="ARBA00023054"/>
    </source>
</evidence>
<keyword evidence="15" id="KW-1185">Reference proteome</keyword>
<dbReference type="Gene3D" id="1.10.418.30">
    <property type="entry name" value="Ncd80 complex, Ncd80 subunit"/>
    <property type="match status" value="1"/>
</dbReference>
<feature type="domain" description="Kinetochore protein Ndc80 CH" evidence="13">
    <location>
        <begin position="126"/>
        <end position="226"/>
    </location>
</feature>
<comment type="subcellular location">
    <subcellularLocation>
        <location evidence="10">Chromosome</location>
        <location evidence="10">Centromere</location>
        <location evidence="10">Kinetochore</location>
    </subcellularLocation>
    <subcellularLocation>
        <location evidence="10">Nucleus</location>
    </subcellularLocation>
</comment>
<reference evidence="14" key="2">
    <citation type="submission" date="2020-05" db="UniProtKB">
        <authorList>
            <consortium name="EnsemblMetazoa"/>
        </authorList>
    </citation>
    <scope>IDENTIFICATION</scope>
    <source>
        <strain evidence="14">FAR1</strain>
    </source>
</reference>
<evidence type="ECO:0000256" key="3">
    <source>
        <dbReference type="ARBA" id="ARBA00022618"/>
    </source>
</evidence>
<dbReference type="GO" id="GO:0005634">
    <property type="term" value="C:nucleus"/>
    <property type="evidence" value="ECO:0007669"/>
    <property type="project" value="UniProtKB-SubCell"/>
</dbReference>
<dbReference type="VEuPathDB" id="VectorBase:AFAF011133"/>
<keyword evidence="9 10" id="KW-0137">Centromere</keyword>
<dbReference type="PANTHER" id="PTHR10643">
    <property type="entry name" value="KINETOCHORE PROTEIN NDC80"/>
    <property type="match status" value="1"/>
</dbReference>
<name>A0A182QIX8_9DIPT</name>
<evidence type="ECO:0000256" key="2">
    <source>
        <dbReference type="ARBA" id="ARBA00022454"/>
    </source>
</evidence>
<keyword evidence="5 10" id="KW-0995">Kinetochore</keyword>
<reference evidence="15" key="1">
    <citation type="submission" date="2014-01" db="EMBL/GenBank/DDBJ databases">
        <title>The Genome Sequence of Anopheles farauti FAR1 (V2).</title>
        <authorList>
            <consortium name="The Broad Institute Genomics Platform"/>
            <person name="Neafsey D.E."/>
            <person name="Besansky N."/>
            <person name="Howell P."/>
            <person name="Walton C."/>
            <person name="Young S.K."/>
            <person name="Zeng Q."/>
            <person name="Gargeya S."/>
            <person name="Fitzgerald M."/>
            <person name="Haas B."/>
            <person name="Abouelleil A."/>
            <person name="Allen A.W."/>
            <person name="Alvarado L."/>
            <person name="Arachchi H.M."/>
            <person name="Berlin A.M."/>
            <person name="Chapman S.B."/>
            <person name="Gainer-Dewar J."/>
            <person name="Goldberg J."/>
            <person name="Griggs A."/>
            <person name="Gujja S."/>
            <person name="Hansen M."/>
            <person name="Howarth C."/>
            <person name="Imamovic A."/>
            <person name="Ireland A."/>
            <person name="Larimer J."/>
            <person name="McCowan C."/>
            <person name="Murphy C."/>
            <person name="Pearson M."/>
            <person name="Poon T.W."/>
            <person name="Priest M."/>
            <person name="Roberts A."/>
            <person name="Saif S."/>
            <person name="Shea T."/>
            <person name="Sisk P."/>
            <person name="Sykes S."/>
            <person name="Wortman J."/>
            <person name="Nusbaum C."/>
            <person name="Birren B."/>
        </authorList>
    </citation>
    <scope>NUCLEOTIDE SEQUENCE [LARGE SCALE GENOMIC DNA]</scope>
    <source>
        <strain evidence="15">FAR1</strain>
    </source>
</reference>
<proteinExistence type="inferred from homology"/>
<evidence type="ECO:0000256" key="8">
    <source>
        <dbReference type="ARBA" id="ARBA00023306"/>
    </source>
</evidence>
<protein>
    <recommendedName>
        <fullName evidence="10">Kinetochore protein NDC80</fullName>
    </recommendedName>
</protein>
<dbReference type="GO" id="GO:0031262">
    <property type="term" value="C:Ndc80 complex"/>
    <property type="evidence" value="ECO:0007669"/>
    <property type="project" value="UniProtKB-UniRule"/>
</dbReference>
<dbReference type="AlphaFoldDB" id="A0A182QIX8"/>
<evidence type="ECO:0000313" key="15">
    <source>
        <dbReference type="Proteomes" id="UP000075886"/>
    </source>
</evidence>
<evidence type="ECO:0000256" key="4">
    <source>
        <dbReference type="ARBA" id="ARBA00022776"/>
    </source>
</evidence>
<dbReference type="Pfam" id="PF03801">
    <property type="entry name" value="Ndc80_HEC"/>
    <property type="match status" value="1"/>
</dbReference>
<evidence type="ECO:0000256" key="5">
    <source>
        <dbReference type="ARBA" id="ARBA00022838"/>
    </source>
</evidence>
<dbReference type="InterPro" id="IPR005550">
    <property type="entry name" value="Kinetochore_Ndc80"/>
</dbReference>
<dbReference type="STRING" id="69004.A0A182QIX8"/>
<keyword evidence="8 10" id="KW-0131">Cell cycle</keyword>
<dbReference type="Proteomes" id="UP000075886">
    <property type="component" value="Unassembled WGS sequence"/>
</dbReference>
<dbReference type="InterPro" id="IPR055260">
    <property type="entry name" value="Ndc80_CH"/>
</dbReference>
<evidence type="ECO:0000256" key="1">
    <source>
        <dbReference type="ARBA" id="ARBA00007050"/>
    </source>
</evidence>
<evidence type="ECO:0000256" key="7">
    <source>
        <dbReference type="ARBA" id="ARBA00023242"/>
    </source>
</evidence>
<keyword evidence="3 10" id="KW-0132">Cell division</keyword>
<feature type="coiled-coil region" evidence="11">
    <location>
        <begin position="328"/>
        <end position="366"/>
    </location>
</feature>
<evidence type="ECO:0000256" key="11">
    <source>
        <dbReference type="SAM" id="Coils"/>
    </source>
</evidence>
<evidence type="ECO:0000313" key="14">
    <source>
        <dbReference type="EnsemblMetazoa" id="AFAF011133-PA"/>
    </source>
</evidence>
<dbReference type="GO" id="GO:0051315">
    <property type="term" value="P:attachment of mitotic spindle microtubules to kinetochore"/>
    <property type="evidence" value="ECO:0007669"/>
    <property type="project" value="UniProtKB-UniRule"/>
</dbReference>
<dbReference type="EMBL" id="AXCN02000557">
    <property type="status" value="NOT_ANNOTATED_CDS"/>
    <property type="molecule type" value="Genomic_DNA"/>
</dbReference>
<keyword evidence="6 11" id="KW-0175">Coiled coil</keyword>
<feature type="compositionally biased region" description="Polar residues" evidence="12">
    <location>
        <begin position="76"/>
        <end position="89"/>
    </location>
</feature>
<evidence type="ECO:0000256" key="9">
    <source>
        <dbReference type="ARBA" id="ARBA00023328"/>
    </source>
</evidence>
<feature type="region of interest" description="Disordered" evidence="12">
    <location>
        <begin position="22"/>
        <end position="90"/>
    </location>
</feature>
<comment type="similarity">
    <text evidence="1 10">Belongs to the NDC80/HEC1 family.</text>
</comment>
<dbReference type="InterPro" id="IPR038273">
    <property type="entry name" value="Ndc80_sf"/>
</dbReference>
<dbReference type="EnsemblMetazoa" id="AFAF011133-RA">
    <property type="protein sequence ID" value="AFAF011133-PA"/>
    <property type="gene ID" value="AFAF011133"/>
</dbReference>
<evidence type="ECO:0000259" key="13">
    <source>
        <dbReference type="Pfam" id="PF03801"/>
    </source>
</evidence>
<accession>A0A182QIX8</accession>
<keyword evidence="2 10" id="KW-0158">Chromosome</keyword>
<feature type="coiled-coil region" evidence="11">
    <location>
        <begin position="515"/>
        <end position="563"/>
    </location>
</feature>
<keyword evidence="4 10" id="KW-0498">Mitosis</keyword>
<organism evidence="14 15">
    <name type="scientific">Anopheles farauti</name>
    <dbReference type="NCBI Taxonomy" id="69004"/>
    <lineage>
        <taxon>Eukaryota</taxon>
        <taxon>Metazoa</taxon>
        <taxon>Ecdysozoa</taxon>
        <taxon>Arthropoda</taxon>
        <taxon>Hexapoda</taxon>
        <taxon>Insecta</taxon>
        <taxon>Pterygota</taxon>
        <taxon>Neoptera</taxon>
        <taxon>Endopterygota</taxon>
        <taxon>Diptera</taxon>
        <taxon>Nematocera</taxon>
        <taxon>Culicoidea</taxon>
        <taxon>Culicidae</taxon>
        <taxon>Anophelinae</taxon>
        <taxon>Anopheles</taxon>
    </lineage>
</organism>
<comment type="subunit">
    <text evidence="10">Component of the NDC80 complex.</text>
</comment>
<sequence>MSSTKRITLPRRTQEFDIAVPQSSVKKPQARVSRIAQPVRKSSKQSLGLGQFGENGRSRSAERGLNGLSLALPPSTVKNPRSSSATPQLRTPLRSVGSYATSLNSENVPPFAVPSTVERERCTVEARKVFDYLSQASVPDLPKEFIERANLKAMSMKQFIIIVAHLLRQIGGTRYKIGSNFIEDIMRAITELQCPFTVNKSMLKTPSAPHSIQHVTMMLVWLIQLAPPPVDASEWAPTYDHASEFPSSEYTQFFFQSAIESFHLWNLKREEEFGAQVEAMVDRLVGEKTGGLTQEQLRARVEKICSQLEVIDSDQRHGQTREQSFDGVQSEVQEKQRVEKQLTEEIKQLSKQLETTEQEYYQRQDQYYDCESAFQKVKEQLSRQQITVKERDELRALIAHSKNLIAAKRSANVCLEDELSDSQICLSRLIKQKINLTSELNTKMFNISNTLKSTVQFTPIELSLTASNYPELQQTLLALDQQLTEIFQQYHELCARLDREKIQLEQCIFELQLNIQPLETKIGKQKERLQHLQQQRDMIAREIANLEEQALEHETRKDRGKELDHLIEQVRGQLGTNQKAIEKLAHDKKQMMEDGLERCRQALEERHRKLANLRNYVERCEAMVQHIEDVYPRGNREEKNEAINS</sequence>
<dbReference type="PANTHER" id="PTHR10643:SF2">
    <property type="entry name" value="KINETOCHORE PROTEIN NDC80 HOMOLOG"/>
    <property type="match status" value="1"/>
</dbReference>
<evidence type="ECO:0000256" key="10">
    <source>
        <dbReference type="RuleBase" id="RU368072"/>
    </source>
</evidence>
<evidence type="ECO:0000256" key="12">
    <source>
        <dbReference type="SAM" id="MobiDB-lite"/>
    </source>
</evidence>
<comment type="function">
    <text evidence="10">Acts as a component of the essential kinetochore-associated NDC80 complex, which is required for chromosome segregation and spindle checkpoint activity.</text>
</comment>
<dbReference type="GO" id="GO:0051301">
    <property type="term" value="P:cell division"/>
    <property type="evidence" value="ECO:0007669"/>
    <property type="project" value="UniProtKB-UniRule"/>
</dbReference>